<accession>A0ABW1PFT6</accession>
<organism evidence="1 2">
    <name type="scientific">Saccharothrix lopnurensis</name>
    <dbReference type="NCBI Taxonomy" id="1670621"/>
    <lineage>
        <taxon>Bacteria</taxon>
        <taxon>Bacillati</taxon>
        <taxon>Actinomycetota</taxon>
        <taxon>Actinomycetes</taxon>
        <taxon>Pseudonocardiales</taxon>
        <taxon>Pseudonocardiaceae</taxon>
        <taxon>Saccharothrix</taxon>
    </lineage>
</organism>
<evidence type="ECO:0000313" key="2">
    <source>
        <dbReference type="Proteomes" id="UP001596220"/>
    </source>
</evidence>
<keyword evidence="2" id="KW-1185">Reference proteome</keyword>
<evidence type="ECO:0000313" key="1">
    <source>
        <dbReference type="EMBL" id="MFC6094374.1"/>
    </source>
</evidence>
<protein>
    <submittedName>
        <fullName evidence="1">Uncharacterized protein</fullName>
    </submittedName>
</protein>
<comment type="caution">
    <text evidence="1">The sequence shown here is derived from an EMBL/GenBank/DDBJ whole genome shotgun (WGS) entry which is preliminary data.</text>
</comment>
<dbReference type="Proteomes" id="UP001596220">
    <property type="component" value="Unassembled WGS sequence"/>
</dbReference>
<gene>
    <name evidence="1" type="ORF">ACFP3R_34340</name>
</gene>
<sequence length="90" mass="10037">MTTPGAVAAWRPADQLAALTAGHDTETVAFMPRAYLTRLRDACDLLRPEHPHTVLLCDAYETAPGIGHQRRLLAELRRSQDVRHPDVRAQ</sequence>
<reference evidence="2" key="1">
    <citation type="journal article" date="2019" name="Int. J. Syst. Evol. Microbiol.">
        <title>The Global Catalogue of Microorganisms (GCM) 10K type strain sequencing project: providing services to taxonomists for standard genome sequencing and annotation.</title>
        <authorList>
            <consortium name="The Broad Institute Genomics Platform"/>
            <consortium name="The Broad Institute Genome Sequencing Center for Infectious Disease"/>
            <person name="Wu L."/>
            <person name="Ma J."/>
        </authorList>
    </citation>
    <scope>NUCLEOTIDE SEQUENCE [LARGE SCALE GENOMIC DNA]</scope>
    <source>
        <strain evidence="2">CGMCC 4.7246</strain>
    </source>
</reference>
<dbReference type="EMBL" id="JBHSQO010000062">
    <property type="protein sequence ID" value="MFC6094374.1"/>
    <property type="molecule type" value="Genomic_DNA"/>
</dbReference>
<proteinExistence type="predicted"/>
<name>A0ABW1PFT6_9PSEU</name>
<dbReference type="RefSeq" id="WP_380642565.1">
    <property type="nucleotide sequence ID" value="NZ_JBHSQO010000062.1"/>
</dbReference>